<feature type="domain" description="FecR N-terminal" evidence="1">
    <location>
        <begin position="20"/>
        <end position="61"/>
    </location>
</feature>
<keyword evidence="3" id="KW-1185">Reference proteome</keyword>
<evidence type="ECO:0000259" key="1">
    <source>
        <dbReference type="Pfam" id="PF16220"/>
    </source>
</evidence>
<dbReference type="InterPro" id="IPR032623">
    <property type="entry name" value="FecR_N"/>
</dbReference>
<dbReference type="STRING" id="797277.SAMN05216198_1382"/>
<dbReference type="RefSeq" id="WP_090272633.1">
    <property type="nucleotide sequence ID" value="NZ_LT629748.1"/>
</dbReference>
<name>A0A1H1Q4R1_9GAMM</name>
<dbReference type="AlphaFoldDB" id="A0A1H1Q4R1"/>
<protein>
    <recommendedName>
        <fullName evidence="1">FecR N-terminal domain-containing protein</fullName>
    </recommendedName>
</protein>
<evidence type="ECO:0000313" key="2">
    <source>
        <dbReference type="EMBL" id="SDS18400.1"/>
    </source>
</evidence>
<accession>A0A1H1Q4R1</accession>
<organism evidence="2 3">
    <name type="scientific">Halopseudomonas litoralis</name>
    <dbReference type="NCBI Taxonomy" id="797277"/>
    <lineage>
        <taxon>Bacteria</taxon>
        <taxon>Pseudomonadati</taxon>
        <taxon>Pseudomonadota</taxon>
        <taxon>Gammaproteobacteria</taxon>
        <taxon>Pseudomonadales</taxon>
        <taxon>Pseudomonadaceae</taxon>
        <taxon>Halopseudomonas</taxon>
    </lineage>
</organism>
<sequence>MARYEHRNAATPATETQLRDQALRWLVRLTSGHVSATDANAFRRWCALSEEHRRAFALVKRVWDALGQFGGQGAPSESSNIIPIISRRIKNSRKT</sequence>
<dbReference type="EMBL" id="LT629748">
    <property type="protein sequence ID" value="SDS18400.1"/>
    <property type="molecule type" value="Genomic_DNA"/>
</dbReference>
<dbReference type="OrthoDB" id="9771237at2"/>
<gene>
    <name evidence="2" type="ORF">SAMN05216198_1382</name>
</gene>
<dbReference type="Pfam" id="PF16220">
    <property type="entry name" value="DUF4880"/>
    <property type="match status" value="1"/>
</dbReference>
<evidence type="ECO:0000313" key="3">
    <source>
        <dbReference type="Proteomes" id="UP000243426"/>
    </source>
</evidence>
<dbReference type="Proteomes" id="UP000243426">
    <property type="component" value="Chromosome I"/>
</dbReference>
<reference evidence="3" key="1">
    <citation type="submission" date="2016-10" db="EMBL/GenBank/DDBJ databases">
        <authorList>
            <person name="Varghese N."/>
            <person name="Submissions S."/>
        </authorList>
    </citation>
    <scope>NUCLEOTIDE SEQUENCE [LARGE SCALE GENOMIC DNA]</scope>
    <source>
        <strain evidence="3">2SM5</strain>
    </source>
</reference>
<proteinExistence type="predicted"/>